<gene>
    <name evidence="4" type="ORF">AWE51_02540</name>
</gene>
<dbReference type="SMART" id="SM00028">
    <property type="entry name" value="TPR"/>
    <property type="match status" value="1"/>
</dbReference>
<dbReference type="Gene3D" id="1.25.40.10">
    <property type="entry name" value="Tetratricopeptide repeat domain"/>
    <property type="match status" value="1"/>
</dbReference>
<dbReference type="Pfam" id="PF11918">
    <property type="entry name" value="Peptidase_S41_N"/>
    <property type="match status" value="1"/>
</dbReference>
<protein>
    <recommendedName>
        <fullName evidence="3">Tail specific protease domain-containing protein</fullName>
    </recommendedName>
</protein>
<evidence type="ECO:0000256" key="2">
    <source>
        <dbReference type="SAM" id="SignalP"/>
    </source>
</evidence>
<dbReference type="GO" id="GO:0006508">
    <property type="term" value="P:proteolysis"/>
    <property type="evidence" value="ECO:0007669"/>
    <property type="project" value="InterPro"/>
</dbReference>
<dbReference type="PANTHER" id="PTHR11261">
    <property type="entry name" value="INTERPHOTORECEPTOR RETINOID-BINDING PROTEIN"/>
    <property type="match status" value="1"/>
</dbReference>
<dbReference type="Pfam" id="PF13181">
    <property type="entry name" value="TPR_8"/>
    <property type="match status" value="1"/>
</dbReference>
<proteinExistence type="predicted"/>
<evidence type="ECO:0000259" key="3">
    <source>
        <dbReference type="SMART" id="SM00245"/>
    </source>
</evidence>
<dbReference type="CDD" id="cd07563">
    <property type="entry name" value="Peptidase_S41_IRBP"/>
    <property type="match status" value="1"/>
</dbReference>
<dbReference type="Gene3D" id="3.30.750.44">
    <property type="match status" value="1"/>
</dbReference>
<evidence type="ECO:0000313" key="4">
    <source>
        <dbReference type="EMBL" id="KZS42337.1"/>
    </source>
</evidence>
<keyword evidence="2" id="KW-0732">Signal</keyword>
<sequence length="439" mass="49592">MKQTVNLKSIIVIAFLFTTTLFFAQSNNDIVKQVQGLLEENYIFLDKAKETNAHLNQLIKKGYFENKEPLDFATSLTKELRKITKDKHLRFSAPNRDRTSKNKENSFTNYLSRYRSPMLRGFQLMDSNIGYIDLAFFGGAEIHLAKIDVAMKAMEAADAIIIDMRRNTGGSPTTVNYLSSYFFSEKLLLNTIYSRANDHSEEMWVTDVKGVKRPKVPVYILTSQSTFSGAEDFSYTMQSRGRATVIGEITGGGAHPTRGFPLDKGYTIGIPFARTINPVTKTNWEGVGVQPDIKIPAKNAKEKAKELALIKSKEYKDSMFKPLEKALLTLEKEKITKEKEDKITKQFEVLVKSNMLDEGGINSLGYAYIQQKKTTVASTIFKVNTILFPDSANTWDSLAESYLELNNKEKAIKYYNKAIKMDPEGDTGSNAKRMLKSIK</sequence>
<dbReference type="AlphaFoldDB" id="A0A163CET6"/>
<evidence type="ECO:0000313" key="5">
    <source>
        <dbReference type="Proteomes" id="UP000076715"/>
    </source>
</evidence>
<feature type="domain" description="Tail specific protease" evidence="3">
    <location>
        <begin position="73"/>
        <end position="296"/>
    </location>
</feature>
<feature type="signal peptide" evidence="2">
    <location>
        <begin position="1"/>
        <end position="24"/>
    </location>
</feature>
<evidence type="ECO:0000256" key="1">
    <source>
        <dbReference type="PROSITE-ProRule" id="PRU00339"/>
    </source>
</evidence>
<organism evidence="4 5">
    <name type="scientific">Aquimarina aggregata</name>
    <dbReference type="NCBI Taxonomy" id="1642818"/>
    <lineage>
        <taxon>Bacteria</taxon>
        <taxon>Pseudomonadati</taxon>
        <taxon>Bacteroidota</taxon>
        <taxon>Flavobacteriia</taxon>
        <taxon>Flavobacteriales</taxon>
        <taxon>Flavobacteriaceae</taxon>
        <taxon>Aquimarina</taxon>
    </lineage>
</organism>
<dbReference type="SUPFAM" id="SSF52096">
    <property type="entry name" value="ClpP/crotonase"/>
    <property type="match status" value="1"/>
</dbReference>
<dbReference type="PROSITE" id="PS50005">
    <property type="entry name" value="TPR"/>
    <property type="match status" value="1"/>
</dbReference>
<reference evidence="4 5" key="1">
    <citation type="submission" date="2016-01" db="EMBL/GenBank/DDBJ databases">
        <title>The draft genome sequence of Aquimarina sp. RZW4-3-2.</title>
        <authorList>
            <person name="Wang Y."/>
        </authorList>
    </citation>
    <scope>NUCLEOTIDE SEQUENCE [LARGE SCALE GENOMIC DNA]</scope>
    <source>
        <strain evidence="4 5">RZW4-3-2</strain>
    </source>
</reference>
<dbReference type="InterPro" id="IPR019734">
    <property type="entry name" value="TPR_rpt"/>
</dbReference>
<dbReference type="InterPro" id="IPR029045">
    <property type="entry name" value="ClpP/crotonase-like_dom_sf"/>
</dbReference>
<dbReference type="Pfam" id="PF03572">
    <property type="entry name" value="Peptidase_S41"/>
    <property type="match status" value="1"/>
</dbReference>
<accession>A0A163CET6</accession>
<keyword evidence="1" id="KW-0802">TPR repeat</keyword>
<keyword evidence="5" id="KW-1185">Reference proteome</keyword>
<dbReference type="Proteomes" id="UP000076715">
    <property type="component" value="Unassembled WGS sequence"/>
</dbReference>
<name>A0A163CET6_9FLAO</name>
<dbReference type="OrthoDB" id="6397760at2"/>
<dbReference type="EMBL" id="LQRT01000002">
    <property type="protein sequence ID" value="KZS42337.1"/>
    <property type="molecule type" value="Genomic_DNA"/>
</dbReference>
<dbReference type="STRING" id="1642818.AWE51_02540"/>
<dbReference type="RefSeq" id="WP_066309887.1">
    <property type="nucleotide sequence ID" value="NZ_LQRT01000002.1"/>
</dbReference>
<dbReference type="SMART" id="SM00245">
    <property type="entry name" value="TSPc"/>
    <property type="match status" value="1"/>
</dbReference>
<dbReference type="GO" id="GO:0008236">
    <property type="term" value="F:serine-type peptidase activity"/>
    <property type="evidence" value="ECO:0007669"/>
    <property type="project" value="InterPro"/>
</dbReference>
<dbReference type="InterPro" id="IPR005151">
    <property type="entry name" value="Tail-specific_protease"/>
</dbReference>
<comment type="caution">
    <text evidence="4">The sequence shown here is derived from an EMBL/GenBank/DDBJ whole genome shotgun (WGS) entry which is preliminary data.</text>
</comment>
<dbReference type="PROSITE" id="PS50293">
    <property type="entry name" value="TPR_REGION"/>
    <property type="match status" value="1"/>
</dbReference>
<dbReference type="PANTHER" id="PTHR11261:SF3">
    <property type="entry name" value="RETINOL-BINDING PROTEIN 3"/>
    <property type="match status" value="1"/>
</dbReference>
<feature type="chain" id="PRO_5007842146" description="Tail specific protease domain-containing protein" evidence="2">
    <location>
        <begin position="25"/>
        <end position="439"/>
    </location>
</feature>
<dbReference type="InterPro" id="IPR011990">
    <property type="entry name" value="TPR-like_helical_dom_sf"/>
</dbReference>
<dbReference type="SUPFAM" id="SSF48452">
    <property type="entry name" value="TPR-like"/>
    <property type="match status" value="1"/>
</dbReference>
<dbReference type="Gene3D" id="3.90.226.10">
    <property type="entry name" value="2-enoyl-CoA Hydratase, Chain A, domain 1"/>
    <property type="match status" value="1"/>
</dbReference>
<feature type="repeat" description="TPR" evidence="1">
    <location>
        <begin position="392"/>
        <end position="425"/>
    </location>
</feature>